<dbReference type="Proteomes" id="UP001157502">
    <property type="component" value="Chromosome 36"/>
</dbReference>
<dbReference type="EMBL" id="CM055763">
    <property type="protein sequence ID" value="KAJ7985144.1"/>
    <property type="molecule type" value="Genomic_DNA"/>
</dbReference>
<organism evidence="1 2">
    <name type="scientific">Dallia pectoralis</name>
    <name type="common">Alaska blackfish</name>
    <dbReference type="NCBI Taxonomy" id="75939"/>
    <lineage>
        <taxon>Eukaryota</taxon>
        <taxon>Metazoa</taxon>
        <taxon>Chordata</taxon>
        <taxon>Craniata</taxon>
        <taxon>Vertebrata</taxon>
        <taxon>Euteleostomi</taxon>
        <taxon>Actinopterygii</taxon>
        <taxon>Neopterygii</taxon>
        <taxon>Teleostei</taxon>
        <taxon>Protacanthopterygii</taxon>
        <taxon>Esociformes</taxon>
        <taxon>Umbridae</taxon>
        <taxon>Dallia</taxon>
    </lineage>
</organism>
<evidence type="ECO:0000313" key="1">
    <source>
        <dbReference type="EMBL" id="KAJ7985144.1"/>
    </source>
</evidence>
<protein>
    <submittedName>
        <fullName evidence="1">Uncharacterized protein</fullName>
    </submittedName>
</protein>
<accession>A0ACC2F1C9</accession>
<name>A0ACC2F1C9_DALPE</name>
<proteinExistence type="predicted"/>
<sequence>MTTYCLTLLRCAILLSVHTGLTWEQQGVPCLHATYLNTEDILPLDASRSSLLRTQTCGYPLAEHKNLPMMWSLHHLNNEPDLNIGLCMTSSKKIGQVPRVDHHEFLTLLDSESRLMVIENNVFVSEGEIDSSEKVKHIFMTEKVNDTISVELQAGSNVLKVRDGPTTFDHQPIVILEDDPVVMESASFLFNKQPSVSTLMRYHKGVLQVIMGSKTHLTKNSRVVLVGHGSKGSNGVARLGGYGPDKLAKVLVAMEIGDGRLHSLNLVGCALGKDLQFAEQLLQALRSHNVDTELHLSTSELSVSPSGEILTREEGVWRQQDSSKKVIAQLDQNGIIMSRVEGSNRGQLRDCLKGDPALTESSKNKHKNPELGRVQKTYNGHA</sequence>
<reference evidence="1" key="1">
    <citation type="submission" date="2021-05" db="EMBL/GenBank/DDBJ databases">
        <authorList>
            <person name="Pan Q."/>
            <person name="Jouanno E."/>
            <person name="Zahm M."/>
            <person name="Klopp C."/>
            <person name="Cabau C."/>
            <person name="Louis A."/>
            <person name="Berthelot C."/>
            <person name="Parey E."/>
            <person name="Roest Crollius H."/>
            <person name="Montfort J."/>
            <person name="Robinson-Rechavi M."/>
            <person name="Bouchez O."/>
            <person name="Lampietro C."/>
            <person name="Lopez Roques C."/>
            <person name="Donnadieu C."/>
            <person name="Postlethwait J."/>
            <person name="Bobe J."/>
            <person name="Dillon D."/>
            <person name="Chandos A."/>
            <person name="von Hippel F."/>
            <person name="Guiguen Y."/>
        </authorList>
    </citation>
    <scope>NUCLEOTIDE SEQUENCE</scope>
    <source>
        <strain evidence="1">YG-Jan2019</strain>
    </source>
</reference>
<evidence type="ECO:0000313" key="2">
    <source>
        <dbReference type="Proteomes" id="UP001157502"/>
    </source>
</evidence>
<gene>
    <name evidence="1" type="ORF">DPEC_G00349030</name>
</gene>
<comment type="caution">
    <text evidence="1">The sequence shown here is derived from an EMBL/GenBank/DDBJ whole genome shotgun (WGS) entry which is preliminary data.</text>
</comment>
<keyword evidence="2" id="KW-1185">Reference proteome</keyword>